<sequence>MEKLCFVFHSAEALTASLLPQAEDFAREVMPLAHAVTLHIADTSPSGAPETLGQGGKSQADNLFDPTLYALASIWIDNLDNLAPLQRRASAMPGRHGIHLVTESAVLEYDRLSWTAGMPSPGKTLVALFRRHPALSSRQFRHRWAAHSELSRSIHPLSRYHRNHVVRTLAGDETWHGIVEERVADACDLAPERFYIGKGSRELAARDISEFIDVANGMKCNVMTEIIFKPPAWLAQGLPDAALCR</sequence>
<evidence type="ECO:0008006" key="3">
    <source>
        <dbReference type="Google" id="ProtNLM"/>
    </source>
</evidence>
<accession>U2ZYJ0</accession>
<dbReference type="EMBL" id="BASZ01000001">
    <property type="protein sequence ID" value="GAD47593.1"/>
    <property type="molecule type" value="Genomic_DNA"/>
</dbReference>
<protein>
    <recommendedName>
        <fullName evidence="3">EthD domain-containing protein</fullName>
    </recommendedName>
</protein>
<proteinExistence type="predicted"/>
<dbReference type="RefSeq" id="WP_021688500.1">
    <property type="nucleotide sequence ID" value="NZ_BASZ01000001.1"/>
</dbReference>
<dbReference type="KEGG" id="ntd:EGO55_15335"/>
<dbReference type="Proteomes" id="UP000016568">
    <property type="component" value="Unassembled WGS sequence"/>
</dbReference>
<comment type="caution">
    <text evidence="1">The sequence shown here is derived from an EMBL/GenBank/DDBJ whole genome shotgun (WGS) entry which is preliminary data.</text>
</comment>
<dbReference type="Gene3D" id="3.30.70.100">
    <property type="match status" value="1"/>
</dbReference>
<name>U2ZYJ0_9SPHN</name>
<reference evidence="1 2" key="1">
    <citation type="submission" date="2013-09" db="EMBL/GenBank/DDBJ databases">
        <title>Whole genome shotgun sequence of Novosphingobium tardaugens NBRC 16725.</title>
        <authorList>
            <person name="Isaki S."/>
            <person name="Hosoyama A."/>
            <person name="Tsuchikane K."/>
            <person name="Katsumata H."/>
            <person name="Ando Y."/>
            <person name="Yamazaki S."/>
            <person name="Fujita N."/>
        </authorList>
    </citation>
    <scope>NUCLEOTIDE SEQUENCE [LARGE SCALE GENOMIC DNA]</scope>
    <source>
        <strain evidence="1 2">NBRC 16725</strain>
    </source>
</reference>
<organism evidence="1 2">
    <name type="scientific">Caenibius tardaugens NBRC 16725</name>
    <dbReference type="NCBI Taxonomy" id="1219035"/>
    <lineage>
        <taxon>Bacteria</taxon>
        <taxon>Pseudomonadati</taxon>
        <taxon>Pseudomonadota</taxon>
        <taxon>Alphaproteobacteria</taxon>
        <taxon>Sphingomonadales</taxon>
        <taxon>Erythrobacteraceae</taxon>
        <taxon>Caenibius</taxon>
    </lineage>
</organism>
<dbReference type="SUPFAM" id="SSF54909">
    <property type="entry name" value="Dimeric alpha+beta barrel"/>
    <property type="match status" value="1"/>
</dbReference>
<dbReference type="InterPro" id="IPR011008">
    <property type="entry name" value="Dimeric_a/b-barrel"/>
</dbReference>
<dbReference type="AlphaFoldDB" id="U2ZYJ0"/>
<evidence type="ECO:0000313" key="1">
    <source>
        <dbReference type="EMBL" id="GAD47593.1"/>
    </source>
</evidence>
<evidence type="ECO:0000313" key="2">
    <source>
        <dbReference type="Proteomes" id="UP000016568"/>
    </source>
</evidence>
<gene>
    <name evidence="1" type="ORF">NT2_01_03630</name>
</gene>
<keyword evidence="2" id="KW-1185">Reference proteome</keyword>